<evidence type="ECO:0000259" key="2">
    <source>
        <dbReference type="Pfam" id="PF23666"/>
    </source>
</evidence>
<organism evidence="3 4">
    <name type="scientific">Sphingomonas daechungensis</name>
    <dbReference type="NCBI Taxonomy" id="1176646"/>
    <lineage>
        <taxon>Bacteria</taxon>
        <taxon>Pseudomonadati</taxon>
        <taxon>Pseudomonadota</taxon>
        <taxon>Alphaproteobacteria</taxon>
        <taxon>Sphingomonadales</taxon>
        <taxon>Sphingomonadaceae</taxon>
        <taxon>Sphingomonas</taxon>
    </lineage>
</organism>
<dbReference type="RefSeq" id="WP_187714943.1">
    <property type="nucleotide sequence ID" value="NZ_BAABJC010000001.1"/>
</dbReference>
<dbReference type="Proteomes" id="UP000516134">
    <property type="component" value="Chromosome"/>
</dbReference>
<dbReference type="Pfam" id="PF13550">
    <property type="entry name" value="Phage-tail_3"/>
    <property type="match status" value="1"/>
</dbReference>
<reference evidence="3 4" key="1">
    <citation type="submission" date="2020-08" db="EMBL/GenBank/DDBJ databases">
        <title>Genome sequence of Sphingomonas daechungensis KACC 18115T.</title>
        <authorList>
            <person name="Hyun D.-W."/>
            <person name="Bae J.-W."/>
        </authorList>
    </citation>
    <scope>NUCLEOTIDE SEQUENCE [LARGE SCALE GENOMIC DNA]</scope>
    <source>
        <strain evidence="3 4">KACC 18115</strain>
    </source>
</reference>
<accession>A0ABX6T2R9</accession>
<evidence type="ECO:0008006" key="5">
    <source>
        <dbReference type="Google" id="ProtNLM"/>
    </source>
</evidence>
<evidence type="ECO:0000259" key="1">
    <source>
        <dbReference type="Pfam" id="PF13550"/>
    </source>
</evidence>
<evidence type="ECO:0000313" key="3">
    <source>
        <dbReference type="EMBL" id="QNP43513.1"/>
    </source>
</evidence>
<dbReference type="Pfam" id="PF23666">
    <property type="entry name" value="Rcc01698_C"/>
    <property type="match status" value="1"/>
</dbReference>
<feature type="domain" description="Rcc01698-like C-terminal" evidence="2">
    <location>
        <begin position="309"/>
        <end position="404"/>
    </location>
</feature>
<gene>
    <name evidence="3" type="ORF">H9L15_01635</name>
</gene>
<proteinExistence type="predicted"/>
<dbReference type="InterPro" id="IPR032876">
    <property type="entry name" value="J_dom"/>
</dbReference>
<evidence type="ECO:0000313" key="4">
    <source>
        <dbReference type="Proteomes" id="UP000516134"/>
    </source>
</evidence>
<name>A0ABX6T2R9_9SPHN</name>
<dbReference type="EMBL" id="CP060780">
    <property type="protein sequence ID" value="QNP43513.1"/>
    <property type="molecule type" value="Genomic_DNA"/>
</dbReference>
<dbReference type="InterPro" id="IPR056490">
    <property type="entry name" value="Rcc01698_C"/>
</dbReference>
<protein>
    <recommendedName>
        <fullName evidence="5">Tip attachment protein J domain-containing protein</fullName>
    </recommendedName>
</protein>
<keyword evidence="4" id="KW-1185">Reference proteome</keyword>
<sequence>MRRRSCAIRSRTSRTSTSTRLLTFELLGDAVDPTLGEILNEVGEGCIASSASETIAGYAAYGSNRRVAVMPLVEQFAVPLFDDGTLLRDPFVTTYVPGVDELGCGVEDDHLRSERSQAAAGSLPKRLSLTFYDPSRDYLAALMQANADAVAGVEELVELPVVMPADQAKAIAENSLARKWAERERLVLRLPPDEMAIEPGSEVATADGVVWRVEMAVIEQMAVRVDLRRTVDRTAAVVADSGTHLPSLDLVAAPTVVAVLDLPDLGIGRHDAPALFVAACQPVAQWRQVPLEVTVGGELLTVVSASAEAIIGTALSALPDGPTDGFDDLGTVEIELSGDDQWLENRDDSALANGANLAALGSELIQFGRAVPVGLRRFRLERLLRGRCGSEWATASHAAGEKLVMIKAGTLQQVALPPSAIGSVASVRPMGVADGNAVAIQQAVTGKAMRPPPPIDLQAAASSDGTIVLSWVRRSRLSWSWPAGSKVPLGESSERYRVTLQGAAGTLTFATDAPNYSIPGSVLAGMSGAVTVSVVQLGDYAESRPVTVTTSI</sequence>
<feature type="domain" description="Tip attachment protein J" evidence="1">
    <location>
        <begin position="104"/>
        <end position="213"/>
    </location>
</feature>